<evidence type="ECO:0000313" key="2">
    <source>
        <dbReference type="EMBL" id="OPJ66470.1"/>
    </source>
</evidence>
<feature type="compositionally biased region" description="Polar residues" evidence="1">
    <location>
        <begin position="98"/>
        <end position="116"/>
    </location>
</feature>
<protein>
    <submittedName>
        <fullName evidence="2">Uncharacterized protein</fullName>
    </submittedName>
</protein>
<evidence type="ECO:0000313" key="3">
    <source>
        <dbReference type="Proteomes" id="UP000190648"/>
    </source>
</evidence>
<dbReference type="EMBL" id="LSYS01009367">
    <property type="protein sequence ID" value="OPJ66470.1"/>
    <property type="molecule type" value="Genomic_DNA"/>
</dbReference>
<accession>A0A1V4J2W1</accession>
<comment type="caution">
    <text evidence="2">The sequence shown here is derived from an EMBL/GenBank/DDBJ whole genome shotgun (WGS) entry which is preliminary data.</text>
</comment>
<reference evidence="2 3" key="1">
    <citation type="submission" date="2016-02" db="EMBL/GenBank/DDBJ databases">
        <title>Band-tailed pigeon sequencing and assembly.</title>
        <authorList>
            <person name="Soares A.E."/>
            <person name="Novak B.J."/>
            <person name="Rice E.S."/>
            <person name="O'Connell B."/>
            <person name="Chang D."/>
            <person name="Weber S."/>
            <person name="Shapiro B."/>
        </authorList>
    </citation>
    <scope>NUCLEOTIDE SEQUENCE [LARGE SCALE GENOMIC DNA]</scope>
    <source>
        <strain evidence="2">BTP2013</strain>
        <tissue evidence="2">Blood</tissue>
    </source>
</reference>
<feature type="region of interest" description="Disordered" evidence="1">
    <location>
        <begin position="98"/>
        <end position="132"/>
    </location>
</feature>
<gene>
    <name evidence="2" type="ORF">AV530_016527</name>
</gene>
<evidence type="ECO:0000256" key="1">
    <source>
        <dbReference type="SAM" id="MobiDB-lite"/>
    </source>
</evidence>
<dbReference type="AlphaFoldDB" id="A0A1V4J2W1"/>
<feature type="compositionally biased region" description="Basic and acidic residues" evidence="1">
    <location>
        <begin position="13"/>
        <end position="22"/>
    </location>
</feature>
<organism evidence="2 3">
    <name type="scientific">Patagioenas fasciata monilis</name>
    <dbReference type="NCBI Taxonomy" id="372326"/>
    <lineage>
        <taxon>Eukaryota</taxon>
        <taxon>Metazoa</taxon>
        <taxon>Chordata</taxon>
        <taxon>Craniata</taxon>
        <taxon>Vertebrata</taxon>
        <taxon>Euteleostomi</taxon>
        <taxon>Archelosauria</taxon>
        <taxon>Archosauria</taxon>
        <taxon>Dinosauria</taxon>
        <taxon>Saurischia</taxon>
        <taxon>Theropoda</taxon>
        <taxon>Coelurosauria</taxon>
        <taxon>Aves</taxon>
        <taxon>Neognathae</taxon>
        <taxon>Neoaves</taxon>
        <taxon>Columbimorphae</taxon>
        <taxon>Columbiformes</taxon>
        <taxon>Columbidae</taxon>
        <taxon>Patagioenas</taxon>
    </lineage>
</organism>
<feature type="region of interest" description="Disordered" evidence="1">
    <location>
        <begin position="13"/>
        <end position="38"/>
    </location>
</feature>
<name>A0A1V4J2W1_PATFA</name>
<keyword evidence="3" id="KW-1185">Reference proteome</keyword>
<sequence>MWLGGKSWEIKAADATRGEKANRHPPNGGRDQWSKIPLYEHIQETGRADDALLELQMLRAHKTSGRREASTDLCFHAPAHPAKVLPLDCFKLVLQKPNAESNLDGTKSTDHISSIHTQEESEQLSLPKTDGK</sequence>
<dbReference type="Proteomes" id="UP000190648">
    <property type="component" value="Unassembled WGS sequence"/>
</dbReference>
<proteinExistence type="predicted"/>